<organism evidence="17 18">
    <name type="scientific">Paraburkholderia bengalensis</name>
    <dbReference type="NCBI Taxonomy" id="2747562"/>
    <lineage>
        <taxon>Bacteria</taxon>
        <taxon>Pseudomonadati</taxon>
        <taxon>Pseudomonadota</taxon>
        <taxon>Betaproteobacteria</taxon>
        <taxon>Burkholderiales</taxon>
        <taxon>Burkholderiaceae</taxon>
        <taxon>Paraburkholderia</taxon>
    </lineage>
</organism>
<evidence type="ECO:0000256" key="9">
    <source>
        <dbReference type="ARBA" id="ARBA00022777"/>
    </source>
</evidence>
<evidence type="ECO:0000256" key="6">
    <source>
        <dbReference type="ARBA" id="ARBA00022679"/>
    </source>
</evidence>
<evidence type="ECO:0000256" key="4">
    <source>
        <dbReference type="ARBA" id="ARBA00022519"/>
    </source>
</evidence>
<keyword evidence="10 14" id="KW-0067">ATP-binding</keyword>
<keyword evidence="11 14" id="KW-1133">Transmembrane helix</keyword>
<dbReference type="SMART" id="SM00387">
    <property type="entry name" value="HATPase_c"/>
    <property type="match status" value="1"/>
</dbReference>
<evidence type="ECO:0000256" key="10">
    <source>
        <dbReference type="ARBA" id="ARBA00022840"/>
    </source>
</evidence>
<feature type="transmembrane region" description="Helical" evidence="14">
    <location>
        <begin position="20"/>
        <end position="38"/>
    </location>
</feature>
<comment type="subcellular location">
    <subcellularLocation>
        <location evidence="2">Cell inner membrane</location>
        <topology evidence="2">Multi-pass membrane protein</topology>
    </subcellularLocation>
</comment>
<keyword evidence="18" id="KW-1185">Reference proteome</keyword>
<dbReference type="PANTHER" id="PTHR45436:SF15">
    <property type="entry name" value="SENSOR HISTIDINE KINASE CUSS"/>
    <property type="match status" value="1"/>
</dbReference>
<dbReference type="CDD" id="cd00082">
    <property type="entry name" value="HisKA"/>
    <property type="match status" value="1"/>
</dbReference>
<evidence type="ECO:0000256" key="8">
    <source>
        <dbReference type="ARBA" id="ARBA00022741"/>
    </source>
</evidence>
<keyword evidence="8 14" id="KW-0547">Nucleotide-binding</keyword>
<dbReference type="InterPro" id="IPR003594">
    <property type="entry name" value="HATPase_dom"/>
</dbReference>
<evidence type="ECO:0000256" key="2">
    <source>
        <dbReference type="ARBA" id="ARBA00004429"/>
    </source>
</evidence>
<dbReference type="EMBL" id="JACFYJ010000025">
    <property type="protein sequence ID" value="MEI5998817.1"/>
    <property type="molecule type" value="Genomic_DNA"/>
</dbReference>
<dbReference type="PRINTS" id="PR00344">
    <property type="entry name" value="BCTRLSENSOR"/>
</dbReference>
<comment type="catalytic activity">
    <reaction evidence="1 14">
        <text>ATP + protein L-histidine = ADP + protein N-phospho-L-histidine.</text>
        <dbReference type="EC" id="2.7.13.3"/>
    </reaction>
</comment>
<dbReference type="CDD" id="cd06225">
    <property type="entry name" value="HAMP"/>
    <property type="match status" value="1"/>
</dbReference>
<protein>
    <recommendedName>
        <fullName evidence="14">Sensor protein</fullName>
        <ecNumber evidence="14">2.7.13.3</ecNumber>
    </recommendedName>
</protein>
<keyword evidence="9 14" id="KW-0418">Kinase</keyword>
<evidence type="ECO:0000256" key="12">
    <source>
        <dbReference type="ARBA" id="ARBA00023012"/>
    </source>
</evidence>
<evidence type="ECO:0000259" key="15">
    <source>
        <dbReference type="PROSITE" id="PS50109"/>
    </source>
</evidence>
<keyword evidence="3 14" id="KW-1003">Cell membrane</keyword>
<comment type="caution">
    <text evidence="17">The sequence shown here is derived from an EMBL/GenBank/DDBJ whole genome shotgun (WGS) entry which is preliminary data.</text>
</comment>
<evidence type="ECO:0000256" key="7">
    <source>
        <dbReference type="ARBA" id="ARBA00022692"/>
    </source>
</evidence>
<dbReference type="InterPro" id="IPR003660">
    <property type="entry name" value="HAMP_dom"/>
</dbReference>
<dbReference type="Pfam" id="PF02518">
    <property type="entry name" value="HATPase_c"/>
    <property type="match status" value="1"/>
</dbReference>
<keyword evidence="6 14" id="KW-0808">Transferase</keyword>
<dbReference type="Gene3D" id="1.10.287.130">
    <property type="match status" value="1"/>
</dbReference>
<keyword evidence="7 14" id="KW-0812">Transmembrane</keyword>
<keyword evidence="4 14" id="KW-0997">Cell inner membrane</keyword>
<evidence type="ECO:0000256" key="1">
    <source>
        <dbReference type="ARBA" id="ARBA00000085"/>
    </source>
</evidence>
<evidence type="ECO:0000313" key="17">
    <source>
        <dbReference type="EMBL" id="MEI5998817.1"/>
    </source>
</evidence>
<dbReference type="NCBIfam" id="TIGR01386">
    <property type="entry name" value="cztS_silS_copS"/>
    <property type="match status" value="1"/>
</dbReference>
<reference evidence="17 18" key="1">
    <citation type="journal article" date="2022" name="Arch. Microbiol.">
        <title>Paraburkholderia bengalensis sp. nov. isolated from roots of Oryza sativa, IR64.</title>
        <authorList>
            <person name="Nag P."/>
            <person name="Mondal N."/>
            <person name="Sarkar J."/>
            <person name="Das S."/>
        </authorList>
    </citation>
    <scope>NUCLEOTIDE SEQUENCE [LARGE SCALE GENOMIC DNA]</scope>
    <source>
        <strain evidence="17 18">IR64_4_BI</strain>
    </source>
</reference>
<dbReference type="SUPFAM" id="SSF47384">
    <property type="entry name" value="Homodimeric domain of signal transducing histidine kinase"/>
    <property type="match status" value="1"/>
</dbReference>
<feature type="domain" description="Histidine kinase" evidence="15">
    <location>
        <begin position="253"/>
        <end position="467"/>
    </location>
</feature>
<keyword evidence="13 14" id="KW-0472">Membrane</keyword>
<dbReference type="InterPro" id="IPR048590">
    <property type="entry name" value="CusS-like_sensor"/>
</dbReference>
<dbReference type="Gene3D" id="6.10.340.10">
    <property type="match status" value="1"/>
</dbReference>
<dbReference type="Pfam" id="PF00512">
    <property type="entry name" value="HisKA"/>
    <property type="match status" value="1"/>
</dbReference>
<dbReference type="Gene3D" id="3.30.565.10">
    <property type="entry name" value="Histidine kinase-like ATPase, C-terminal domain"/>
    <property type="match status" value="1"/>
</dbReference>
<dbReference type="InterPro" id="IPR036097">
    <property type="entry name" value="HisK_dim/P_sf"/>
</dbReference>
<dbReference type="PROSITE" id="PS50885">
    <property type="entry name" value="HAMP"/>
    <property type="match status" value="1"/>
</dbReference>
<feature type="transmembrane region" description="Helical" evidence="14">
    <location>
        <begin position="173"/>
        <end position="195"/>
    </location>
</feature>
<proteinExistence type="predicted"/>
<dbReference type="Pfam" id="PF00672">
    <property type="entry name" value="HAMP"/>
    <property type="match status" value="1"/>
</dbReference>
<sequence length="480" mass="52317">MPTLKLTRFLPQTLRARLTVLIVLSASVILALSGVSLYEALRNRIDAASADQMNSTMTALESHLFDIGSAADVAANTERLIDQLHGHRSLDLAIYDTDATLLLATRRFRPFPPTLAAWSGRAPVEFSRDSTSLRYLVSSVPLSRDQGMPVRVVLQYDATDDAALLRAHASTIALIEVLGIMLAAALAYGIAMLGLSPLRGMVARAEAMSSSRLAQPLPELETSGELKELERAFNGMLERLNESFTRLGQFSSNLAHDMRTPLTNLQAAAQVVLSQPRSADEYRDVIESSVDEYQRLSRMIEDMLFLARAENADAQIAVRRLDAVAEAERVAGYYEPMADDADIAIRVYGRAEIHADLLLYQRALSNLLSNALAHAPRGSTISIDCSETGDIARIAVSDKGAGIERQHLDRIFERFYRVDPSRCNSASGTGLGLAIVKSIMESHGGQCGVDSLPGRGATFWLSFPRARRGDAIAASTRTSR</sequence>
<dbReference type="InterPro" id="IPR006290">
    <property type="entry name" value="CztS_silS_copS"/>
</dbReference>
<dbReference type="PROSITE" id="PS50109">
    <property type="entry name" value="HIS_KIN"/>
    <property type="match status" value="1"/>
</dbReference>
<evidence type="ECO:0000259" key="16">
    <source>
        <dbReference type="PROSITE" id="PS50885"/>
    </source>
</evidence>
<evidence type="ECO:0000313" key="18">
    <source>
        <dbReference type="Proteomes" id="UP001386437"/>
    </source>
</evidence>
<dbReference type="InterPro" id="IPR004358">
    <property type="entry name" value="Sig_transdc_His_kin-like_C"/>
</dbReference>
<dbReference type="SUPFAM" id="SSF55874">
    <property type="entry name" value="ATPase domain of HSP90 chaperone/DNA topoisomerase II/histidine kinase"/>
    <property type="match status" value="1"/>
</dbReference>
<dbReference type="Proteomes" id="UP001386437">
    <property type="component" value="Unassembled WGS sequence"/>
</dbReference>
<gene>
    <name evidence="17" type="ORF">H3V53_16855</name>
</gene>
<dbReference type="GO" id="GO:0004673">
    <property type="term" value="F:protein histidine kinase activity"/>
    <property type="evidence" value="ECO:0007669"/>
    <property type="project" value="UniProtKB-EC"/>
</dbReference>
<name>A0ABU8IT54_9BURK</name>
<dbReference type="PANTHER" id="PTHR45436">
    <property type="entry name" value="SENSOR HISTIDINE KINASE YKOH"/>
    <property type="match status" value="1"/>
</dbReference>
<dbReference type="Pfam" id="PF21085">
    <property type="entry name" value="CusS"/>
    <property type="match status" value="1"/>
</dbReference>
<dbReference type="CDD" id="cd00075">
    <property type="entry name" value="HATPase"/>
    <property type="match status" value="1"/>
</dbReference>
<evidence type="ECO:0000256" key="3">
    <source>
        <dbReference type="ARBA" id="ARBA00022475"/>
    </source>
</evidence>
<evidence type="ECO:0000256" key="14">
    <source>
        <dbReference type="RuleBase" id="RU364088"/>
    </source>
</evidence>
<evidence type="ECO:0000256" key="13">
    <source>
        <dbReference type="ARBA" id="ARBA00023136"/>
    </source>
</evidence>
<feature type="domain" description="HAMP" evidence="16">
    <location>
        <begin position="192"/>
        <end position="245"/>
    </location>
</feature>
<keyword evidence="5" id="KW-0597">Phosphoprotein</keyword>
<evidence type="ECO:0000256" key="11">
    <source>
        <dbReference type="ARBA" id="ARBA00022989"/>
    </source>
</evidence>
<accession>A0ABU8IT54</accession>
<dbReference type="SMART" id="SM00304">
    <property type="entry name" value="HAMP"/>
    <property type="match status" value="1"/>
</dbReference>
<dbReference type="EC" id="2.7.13.3" evidence="14"/>
<dbReference type="SMART" id="SM00388">
    <property type="entry name" value="HisKA"/>
    <property type="match status" value="1"/>
</dbReference>
<keyword evidence="12 14" id="KW-0902">Two-component regulatory system</keyword>
<dbReference type="InterPro" id="IPR005467">
    <property type="entry name" value="His_kinase_dom"/>
</dbReference>
<dbReference type="InterPro" id="IPR050428">
    <property type="entry name" value="TCS_sensor_his_kinase"/>
</dbReference>
<comment type="function">
    <text evidence="14">Member of a two-component regulatory system.</text>
</comment>
<evidence type="ECO:0000256" key="5">
    <source>
        <dbReference type="ARBA" id="ARBA00022553"/>
    </source>
</evidence>
<dbReference type="InterPro" id="IPR003661">
    <property type="entry name" value="HisK_dim/P_dom"/>
</dbReference>
<dbReference type="InterPro" id="IPR036890">
    <property type="entry name" value="HATPase_C_sf"/>
</dbReference>
<dbReference type="SUPFAM" id="SSF158472">
    <property type="entry name" value="HAMP domain-like"/>
    <property type="match status" value="1"/>
</dbReference>